<gene>
    <name evidence="1" type="ORF">ACFFSY_29790</name>
</gene>
<dbReference type="Proteomes" id="UP001589747">
    <property type="component" value="Unassembled WGS sequence"/>
</dbReference>
<reference evidence="1 2" key="1">
    <citation type="submission" date="2024-09" db="EMBL/GenBank/DDBJ databases">
        <authorList>
            <person name="Sun Q."/>
            <person name="Mori K."/>
        </authorList>
    </citation>
    <scope>NUCLEOTIDE SEQUENCE [LARGE SCALE GENOMIC DNA]</scope>
    <source>
        <strain evidence="1 2">TISTR 2452</strain>
    </source>
</reference>
<evidence type="ECO:0000313" key="2">
    <source>
        <dbReference type="Proteomes" id="UP001589747"/>
    </source>
</evidence>
<evidence type="ECO:0008006" key="3">
    <source>
        <dbReference type="Google" id="ProtNLM"/>
    </source>
</evidence>
<dbReference type="EMBL" id="JBHMDO010000047">
    <property type="protein sequence ID" value="MFB9330156.1"/>
    <property type="molecule type" value="Genomic_DNA"/>
</dbReference>
<protein>
    <recommendedName>
        <fullName evidence="3">WxL domain-containing protein</fullName>
    </recommendedName>
</protein>
<sequence length="130" mass="14091">MANIGRGPPQPLDAAAKTVKVKVTFVGAELTENNHVGNEWWYEGYVNGKAIEEGSSRTLSLKTTDKITLKGEAQEQDKIPEDGEGSVSVKASAVTKTITKSVQVAVTENRGRYSGDTATWTFTFKIEKAK</sequence>
<accession>A0ABV5KY80</accession>
<evidence type="ECO:0000313" key="1">
    <source>
        <dbReference type="EMBL" id="MFB9330156.1"/>
    </source>
</evidence>
<proteinExistence type="predicted"/>
<dbReference type="RefSeq" id="WP_377501081.1">
    <property type="nucleotide sequence ID" value="NZ_JBHMDO010000047.1"/>
</dbReference>
<comment type="caution">
    <text evidence="1">The sequence shown here is derived from an EMBL/GenBank/DDBJ whole genome shotgun (WGS) entry which is preliminary data.</text>
</comment>
<name>A0ABV5KY80_9BACL</name>
<keyword evidence="2" id="KW-1185">Reference proteome</keyword>
<organism evidence="1 2">
    <name type="scientific">Paenibacillus aurantiacus</name>
    <dbReference type="NCBI Taxonomy" id="1936118"/>
    <lineage>
        <taxon>Bacteria</taxon>
        <taxon>Bacillati</taxon>
        <taxon>Bacillota</taxon>
        <taxon>Bacilli</taxon>
        <taxon>Bacillales</taxon>
        <taxon>Paenibacillaceae</taxon>
        <taxon>Paenibacillus</taxon>
    </lineage>
</organism>